<accession>A0ABY6FU99</accession>
<reference evidence="1" key="1">
    <citation type="submission" date="2022-09" db="EMBL/GenBank/DDBJ databases">
        <authorList>
            <person name="Li D."/>
            <person name="Cheng J."/>
            <person name="Li Y."/>
        </authorList>
    </citation>
    <scope>NUCLEOTIDE SEQUENCE</scope>
    <source>
        <strain evidence="1">DL</strain>
    </source>
</reference>
<name>A0ABY6FU99_9MICC</name>
<dbReference type="EMBL" id="CP106856">
    <property type="protein sequence ID" value="UYB36362.1"/>
    <property type="molecule type" value="Genomic_DNA"/>
</dbReference>
<protein>
    <submittedName>
        <fullName evidence="1">Uncharacterized protein</fullName>
    </submittedName>
</protein>
<organism evidence="1 2">
    <name type="scientific">Arthrobacter koreensis</name>
    <dbReference type="NCBI Taxonomy" id="199136"/>
    <lineage>
        <taxon>Bacteria</taxon>
        <taxon>Bacillati</taxon>
        <taxon>Actinomycetota</taxon>
        <taxon>Actinomycetes</taxon>
        <taxon>Micrococcales</taxon>
        <taxon>Micrococcaceae</taxon>
        <taxon>Arthrobacter</taxon>
    </lineage>
</organism>
<proteinExistence type="predicted"/>
<gene>
    <name evidence="1" type="ORF">N9A08_01340</name>
</gene>
<evidence type="ECO:0000313" key="2">
    <source>
        <dbReference type="Proteomes" id="UP001063368"/>
    </source>
</evidence>
<dbReference type="Proteomes" id="UP001063368">
    <property type="component" value="Chromosome"/>
</dbReference>
<sequence length="51" mass="5457">MLIVGGEDSLTAARGILSDDSQDSHPRFSGSSTRRFIVGEEALGQLLRRPG</sequence>
<dbReference type="RefSeq" id="WP_263128051.1">
    <property type="nucleotide sequence ID" value="NZ_CP106856.1"/>
</dbReference>
<keyword evidence="2" id="KW-1185">Reference proteome</keyword>
<evidence type="ECO:0000313" key="1">
    <source>
        <dbReference type="EMBL" id="UYB36362.1"/>
    </source>
</evidence>